<feature type="compositionally biased region" description="Polar residues" evidence="1">
    <location>
        <begin position="1"/>
        <end position="14"/>
    </location>
</feature>
<evidence type="ECO:0000313" key="3">
    <source>
        <dbReference type="Proteomes" id="UP000009168"/>
    </source>
</evidence>
<dbReference type="EMBL" id="GG662636">
    <property type="protein sequence ID" value="EAR99774.1"/>
    <property type="molecule type" value="Genomic_DNA"/>
</dbReference>
<dbReference type="RefSeq" id="XP_001020019.1">
    <property type="nucleotide sequence ID" value="XM_001020019.3"/>
</dbReference>
<gene>
    <name evidence="2" type="ORF">TTHERM_00666500</name>
</gene>
<keyword evidence="3" id="KW-1185">Reference proteome</keyword>
<feature type="region of interest" description="Disordered" evidence="1">
    <location>
        <begin position="1"/>
        <end position="25"/>
    </location>
</feature>
<dbReference type="GeneID" id="7842490"/>
<sequence>MRGILYSSSCQSSSNEDRYFKSDSQQSIQDIAQEGYFKRPNLSESSSESNLHDLEIRKCYNSQINEKLWNPTKRIQKKQNKDAQNKQNQYQIKKIQNQLMVAKNHANLLFNSGLPNTIKELFITNDVYIEFDKNIPNDIGFERYRALQNELRPISKIKYLKDSSFLVLEFDEQKRGTQNFDHIVEYLKSMQDQNLYFLAQCLSTYGQIMSFSKQLENNIPVHELKLMQMRNKTQFQQYLDNDLPQILNKLDKSKFYVYYVYDMTEGFHNQIRKQYGMNEKFIQLFGSSVEEITNLQMRQGWFNFTQFNDRNRQGIEYFLNTKAVYESSFNFNAVDIGFEYEMVTIENIKVLVNCSPTYNFCFSKTDFNPIFHNQPLLIGFTYLLEINLQPNSKKMIRDIRMKSQTKQFDPKQNQQKFSYEKYDQIEKNIYSKDLSDERNSYYHSNVEKFKKVFIDGIEKEADKAKNQETERDKICQFVVIQKK</sequence>
<dbReference type="AlphaFoldDB" id="Q23TD2"/>
<dbReference type="Proteomes" id="UP000009168">
    <property type="component" value="Unassembled WGS sequence"/>
</dbReference>
<dbReference type="HOGENOM" id="CLU_565633_0_0_1"/>
<reference evidence="3" key="1">
    <citation type="journal article" date="2006" name="PLoS Biol.">
        <title>Macronuclear genome sequence of the ciliate Tetrahymena thermophila, a model eukaryote.</title>
        <authorList>
            <person name="Eisen J.A."/>
            <person name="Coyne R.S."/>
            <person name="Wu M."/>
            <person name="Wu D."/>
            <person name="Thiagarajan M."/>
            <person name="Wortman J.R."/>
            <person name="Badger J.H."/>
            <person name="Ren Q."/>
            <person name="Amedeo P."/>
            <person name="Jones K.M."/>
            <person name="Tallon L.J."/>
            <person name="Delcher A.L."/>
            <person name="Salzberg S.L."/>
            <person name="Silva J.C."/>
            <person name="Haas B.J."/>
            <person name="Majoros W.H."/>
            <person name="Farzad M."/>
            <person name="Carlton J.M."/>
            <person name="Smith R.K. Jr."/>
            <person name="Garg J."/>
            <person name="Pearlman R.E."/>
            <person name="Karrer K.M."/>
            <person name="Sun L."/>
            <person name="Manning G."/>
            <person name="Elde N.C."/>
            <person name="Turkewitz A.P."/>
            <person name="Asai D.J."/>
            <person name="Wilkes D.E."/>
            <person name="Wang Y."/>
            <person name="Cai H."/>
            <person name="Collins K."/>
            <person name="Stewart B.A."/>
            <person name="Lee S.R."/>
            <person name="Wilamowska K."/>
            <person name="Weinberg Z."/>
            <person name="Ruzzo W.L."/>
            <person name="Wloga D."/>
            <person name="Gaertig J."/>
            <person name="Frankel J."/>
            <person name="Tsao C.-C."/>
            <person name="Gorovsky M.A."/>
            <person name="Keeling P.J."/>
            <person name="Waller R.F."/>
            <person name="Patron N.J."/>
            <person name="Cherry J.M."/>
            <person name="Stover N.A."/>
            <person name="Krieger C.J."/>
            <person name="del Toro C."/>
            <person name="Ryder H.F."/>
            <person name="Williamson S.C."/>
            <person name="Barbeau R.A."/>
            <person name="Hamilton E.P."/>
            <person name="Orias E."/>
        </authorList>
    </citation>
    <scope>NUCLEOTIDE SEQUENCE [LARGE SCALE GENOMIC DNA]</scope>
    <source>
        <strain evidence="3">SB210</strain>
    </source>
</reference>
<dbReference type="KEGG" id="tet:TTHERM_00666500"/>
<organism evidence="2 3">
    <name type="scientific">Tetrahymena thermophila (strain SB210)</name>
    <dbReference type="NCBI Taxonomy" id="312017"/>
    <lineage>
        <taxon>Eukaryota</taxon>
        <taxon>Sar</taxon>
        <taxon>Alveolata</taxon>
        <taxon>Ciliophora</taxon>
        <taxon>Intramacronucleata</taxon>
        <taxon>Oligohymenophorea</taxon>
        <taxon>Hymenostomatida</taxon>
        <taxon>Tetrahymenina</taxon>
        <taxon>Tetrahymenidae</taxon>
        <taxon>Tetrahymena</taxon>
    </lineage>
</organism>
<dbReference type="InParanoid" id="Q23TD2"/>
<proteinExistence type="predicted"/>
<protein>
    <submittedName>
        <fullName evidence="2">Uncharacterized protein</fullName>
    </submittedName>
</protein>
<evidence type="ECO:0000256" key="1">
    <source>
        <dbReference type="SAM" id="MobiDB-lite"/>
    </source>
</evidence>
<accession>Q23TD2</accession>
<name>Q23TD2_TETTS</name>
<evidence type="ECO:0000313" key="2">
    <source>
        <dbReference type="EMBL" id="EAR99774.1"/>
    </source>
</evidence>